<evidence type="ECO:0000256" key="3">
    <source>
        <dbReference type="ARBA" id="ARBA00001974"/>
    </source>
</evidence>
<dbReference type="CDD" id="cd02808">
    <property type="entry name" value="GltS_FMN"/>
    <property type="match status" value="1"/>
</dbReference>
<evidence type="ECO:0000256" key="5">
    <source>
        <dbReference type="ARBA" id="ARBA00022605"/>
    </source>
</evidence>
<gene>
    <name evidence="18" type="ORF">DWX41_04950</name>
</gene>
<organism evidence="18 19">
    <name type="scientific">Hungatella hathewayi</name>
    <dbReference type="NCBI Taxonomy" id="154046"/>
    <lineage>
        <taxon>Bacteria</taxon>
        <taxon>Bacillati</taxon>
        <taxon>Bacillota</taxon>
        <taxon>Clostridia</taxon>
        <taxon>Lachnospirales</taxon>
        <taxon>Lachnospiraceae</taxon>
        <taxon>Hungatella</taxon>
    </lineage>
</organism>
<dbReference type="InterPro" id="IPR006982">
    <property type="entry name" value="Glu_synth_centr_N"/>
</dbReference>
<proteinExistence type="inferred from homology"/>
<evidence type="ECO:0000256" key="14">
    <source>
        <dbReference type="ARBA" id="ARBA00023164"/>
    </source>
</evidence>
<evidence type="ECO:0000259" key="17">
    <source>
        <dbReference type="PROSITE" id="PS51278"/>
    </source>
</evidence>
<dbReference type="GO" id="GO:0051538">
    <property type="term" value="F:3 iron, 4 sulfur cluster binding"/>
    <property type="evidence" value="ECO:0007669"/>
    <property type="project" value="UniProtKB-KW"/>
</dbReference>
<comment type="pathway">
    <text evidence="16">Amino-acid biosynthesis.</text>
</comment>
<dbReference type="InterPro" id="IPR017932">
    <property type="entry name" value="GATase_2_dom"/>
</dbReference>
<dbReference type="Pfam" id="PF01493">
    <property type="entry name" value="GXGXG"/>
    <property type="match status" value="1"/>
</dbReference>
<dbReference type="SUPFAM" id="SSF69336">
    <property type="entry name" value="Alpha subunit of glutamate synthase, C-terminal domain"/>
    <property type="match status" value="1"/>
</dbReference>
<comment type="cofactor">
    <cofactor evidence="3">
        <name>FAD</name>
        <dbReference type="ChEBI" id="CHEBI:57692"/>
    </cofactor>
</comment>
<comment type="similarity">
    <text evidence="4">Belongs to the glutamate synthase family.</text>
</comment>
<dbReference type="FunFam" id="3.20.20.70:FF:000031">
    <property type="entry name" value="Glutamate synthase 1 [NADH]"/>
    <property type="match status" value="1"/>
</dbReference>
<dbReference type="InterPro" id="IPR002489">
    <property type="entry name" value="Glu_synth_asu_C"/>
</dbReference>
<evidence type="ECO:0000256" key="13">
    <source>
        <dbReference type="ARBA" id="ARBA00023014"/>
    </source>
</evidence>
<keyword evidence="7" id="KW-0288">FMN</keyword>
<evidence type="ECO:0000256" key="8">
    <source>
        <dbReference type="ARBA" id="ARBA00022723"/>
    </source>
</evidence>
<reference evidence="18 19" key="1">
    <citation type="submission" date="2018-08" db="EMBL/GenBank/DDBJ databases">
        <title>A genome reference for cultivated species of the human gut microbiota.</title>
        <authorList>
            <person name="Zou Y."/>
            <person name="Xue W."/>
            <person name="Luo G."/>
        </authorList>
    </citation>
    <scope>NUCLEOTIDE SEQUENCE [LARGE SCALE GENOMIC DNA]</scope>
    <source>
        <strain evidence="18 19">AF19-21</strain>
    </source>
</reference>
<dbReference type="GO" id="GO:0004355">
    <property type="term" value="F:glutamate synthase (NADPH) activity"/>
    <property type="evidence" value="ECO:0007669"/>
    <property type="project" value="UniProtKB-EC"/>
</dbReference>
<keyword evidence="10" id="KW-0315">Glutamine amidotransferase</keyword>
<dbReference type="CDD" id="cd00982">
    <property type="entry name" value="gltB_C"/>
    <property type="match status" value="1"/>
</dbReference>
<dbReference type="GO" id="GO:0006537">
    <property type="term" value="P:glutamate biosynthetic process"/>
    <property type="evidence" value="ECO:0007669"/>
    <property type="project" value="UniProtKB-KW"/>
</dbReference>
<feature type="domain" description="Glutamine amidotransferase type-2" evidence="17">
    <location>
        <begin position="22"/>
        <end position="413"/>
    </location>
</feature>
<keyword evidence="6" id="KW-0285">Flavoprotein</keyword>
<evidence type="ECO:0000256" key="1">
    <source>
        <dbReference type="ARBA" id="ARBA00001917"/>
    </source>
</evidence>
<keyword evidence="12" id="KW-0408">Iron</keyword>
<evidence type="ECO:0000256" key="11">
    <source>
        <dbReference type="ARBA" id="ARBA00023002"/>
    </source>
</evidence>
<evidence type="ECO:0000256" key="15">
    <source>
        <dbReference type="ARBA" id="ARBA00023291"/>
    </source>
</evidence>
<sequence length="1511" mass="167926">MGELNMGRQAGLYRSGFEHDNCGIGAVVNIKGIKSHETVVNALKIVENLEHRAGKDAEGQTGDGVGILLQISHRFFSKVCKPLGFSLPKNRDYGVGMFFLPQDELKRNQAKKIFEVITAKEGLKFLGWREVPVKPEILGKKAVDCMPCIMQAFIERPKKIEQGLPFDRRLYVVRRIFEQSSDDTYVASLSSRTIVYKGMFLVGQLRMFFEDLQDEDYESAIAMVHSRFSTNTNPSWERAHPNRFMVHNGEINTIRGNADKMGAREETMESDDLKGELHKVLPAINTSGSDSAMLDNALEFMVMSGMELPLAVMIAIPEPWANNRSMSQNKKDFYQYYSTMMEPWDGPASILFSDGDCMGAVLDRNGLRPSRYYITEDDNLILSSEVGVLDIDPAKIILKERLHPGKMLLVDTIKGEVIDDEALKEKYANEYPYGEWLDSNLIQLKDLKIPNEDVPKYTREECTKLQKAFGYAYEDVKTSILNMARTGAEGIAAMGIDTPLSVLSHKNQPLFGYFKQLFAQVTNPPIDAIREEVVTSTTIYIGKDGNLLEKREENCKMLQVNNPILTNTDILKIKNMKVDGFCVAEIPIIYYKNTSLERAIDYLFIEVDRAIREGANILILSDRGVDEYHVAIPSLLAVSGLQQHLVRTKKRTSVAMILESGEPREVHHFATLLGYGACAINPYLAHESIRQLIDTNMLHKDYYAAVDDYNYAVIHGIIKIASKMGISTIQSYQGAKIFEALGLKEEFISRYFTDTVSRIGGIGIEEIAGDYTAFHSEAFDPLGLDVDMTLNSIGKHKSKSGGEEHLYNPQTIHMLQQSSRRGDYGLFKQYTKMVDMEGEKINLRGQLDFNYPAKGIPLDQVESVESIVTRFKTGAMSYGSISKEAHETLAAAMNQLHGKSNSGEGGEDIERLDTDRCSAIKQVASGRFGVTSRYLVSAREIQIKMAQGAKPGEGGHLPGEKVYPWIAKTRHSTPGVSLISPPPHHDIYSIEDLAQLIYDCKNANKEARISVKLVSEAGVGTVAAGVAKAGAEVILISGYDGGTGAAPRSSIQNAGLPWELGLAETHQTLIQNGLRDRVRIETDGKLMSGRDVAIAALLGAEEYGFATAPLVTMGCVMMRVCNLDTCPVGVATQNPELRKRFSGKPEYVVNFMRFIAEELREYMAKLGVRTVDELVGRTDLLKRREIPASERASVLNLDSILYNPYSGERKGRIFNPKKVYDFELKKTLDEKILLKQLLPALEKGQKRSIEVDVSNTDRTFGTMFGSEITKRYPEGLPEDSFVVKCKGAGGQSFGAFIPKGLTLELTGDSNDYFGKGLSGGKLVVCPPKGTRFEASENIIIGNVALYGATSGNAYINGVAGERFCVRNSGVRAVVEGVGDHGCEYMTGGRVVILGQTGKNFAAGMSGGIAYVLDMRNDLYRKVNKDMVNIERLTDKYDVQELKNMIQEHVAYTNSVIGKEILDHFKEYLPKFKKIIPEDYERMMSAILQMEEKGLSSEQAKMEAFNKIKKGR</sequence>
<keyword evidence="9" id="KW-0274">FAD</keyword>
<keyword evidence="13" id="KW-0411">Iron-sulfur</keyword>
<comment type="caution">
    <text evidence="18">The sequence shown here is derived from an EMBL/GenBank/DDBJ whole genome shotgun (WGS) entry which is preliminary data.</text>
</comment>
<keyword evidence="15" id="KW-0003">3Fe-4S</keyword>
<name>A0A3E2WZP4_9FIRM</name>
<dbReference type="EC" id="1.4.1.13" evidence="18"/>
<dbReference type="Pfam" id="PF04898">
    <property type="entry name" value="Glu_syn_central"/>
    <property type="match status" value="1"/>
</dbReference>
<evidence type="ECO:0000256" key="12">
    <source>
        <dbReference type="ARBA" id="ARBA00023004"/>
    </source>
</evidence>
<evidence type="ECO:0000256" key="7">
    <source>
        <dbReference type="ARBA" id="ARBA00022643"/>
    </source>
</evidence>
<dbReference type="CDD" id="cd00713">
    <property type="entry name" value="GltS"/>
    <property type="match status" value="1"/>
</dbReference>
<protein>
    <submittedName>
        <fullName evidence="18">Glutamate synthase large subunit</fullName>
        <ecNumber evidence="18">1.4.1.13</ecNumber>
    </submittedName>
</protein>
<dbReference type="Gene3D" id="2.160.20.60">
    <property type="entry name" value="Glutamate synthase, alpha subunit, C-terminal domain"/>
    <property type="match status" value="1"/>
</dbReference>
<dbReference type="GO" id="GO:0019676">
    <property type="term" value="P:ammonia assimilation cycle"/>
    <property type="evidence" value="ECO:0007669"/>
    <property type="project" value="TreeGrafter"/>
</dbReference>
<dbReference type="GO" id="GO:0046872">
    <property type="term" value="F:metal ion binding"/>
    <property type="evidence" value="ECO:0007669"/>
    <property type="project" value="UniProtKB-KW"/>
</dbReference>
<dbReference type="FunFam" id="3.60.20.10:FF:000001">
    <property type="entry name" value="Glutamate synthase, large subunit"/>
    <property type="match status" value="1"/>
</dbReference>
<dbReference type="RefSeq" id="WP_025656783.1">
    <property type="nucleotide sequence ID" value="NZ_QVIA01000004.1"/>
</dbReference>
<dbReference type="SUPFAM" id="SSF51395">
    <property type="entry name" value="FMN-linked oxidoreductases"/>
    <property type="match status" value="1"/>
</dbReference>
<dbReference type="Gene3D" id="3.60.20.10">
    <property type="entry name" value="Glutamine Phosphoribosylpyrophosphate, subunit 1, domain 1"/>
    <property type="match status" value="1"/>
</dbReference>
<dbReference type="Gene3D" id="3.20.20.70">
    <property type="entry name" value="Aldolase class I"/>
    <property type="match status" value="2"/>
</dbReference>
<dbReference type="InterPro" id="IPR002932">
    <property type="entry name" value="Glu_synthdom"/>
</dbReference>
<dbReference type="GeneID" id="93335032"/>
<dbReference type="Pfam" id="PF00310">
    <property type="entry name" value="GATase_2"/>
    <property type="match status" value="1"/>
</dbReference>
<comment type="cofactor">
    <cofactor evidence="2">
        <name>[3Fe-4S] cluster</name>
        <dbReference type="ChEBI" id="CHEBI:21137"/>
    </cofactor>
</comment>
<dbReference type="InterPro" id="IPR036485">
    <property type="entry name" value="Glu_synth_asu_C_sf"/>
</dbReference>
<evidence type="ECO:0000256" key="10">
    <source>
        <dbReference type="ARBA" id="ARBA00022962"/>
    </source>
</evidence>
<keyword evidence="14" id="KW-0314">Glutamate biosynthesis</keyword>
<evidence type="ECO:0000256" key="6">
    <source>
        <dbReference type="ARBA" id="ARBA00022630"/>
    </source>
</evidence>
<dbReference type="Pfam" id="PF01645">
    <property type="entry name" value="Glu_synthase"/>
    <property type="match status" value="1"/>
</dbReference>
<dbReference type="InterPro" id="IPR013785">
    <property type="entry name" value="Aldolase_TIM"/>
</dbReference>
<keyword evidence="11 18" id="KW-0560">Oxidoreductase</keyword>
<comment type="cofactor">
    <cofactor evidence="1">
        <name>FMN</name>
        <dbReference type="ChEBI" id="CHEBI:58210"/>
    </cofactor>
</comment>
<keyword evidence="8" id="KW-0479">Metal-binding</keyword>
<evidence type="ECO:0000256" key="4">
    <source>
        <dbReference type="ARBA" id="ARBA00009716"/>
    </source>
</evidence>
<keyword evidence="5" id="KW-0028">Amino-acid biosynthesis</keyword>
<evidence type="ECO:0000313" key="18">
    <source>
        <dbReference type="EMBL" id="RGC34115.1"/>
    </source>
</evidence>
<dbReference type="EMBL" id="QVIA01000004">
    <property type="protein sequence ID" value="RGC34115.1"/>
    <property type="molecule type" value="Genomic_DNA"/>
</dbReference>
<dbReference type="PANTHER" id="PTHR11938:SF133">
    <property type="entry name" value="GLUTAMATE SYNTHASE (NADH)"/>
    <property type="match status" value="1"/>
</dbReference>
<evidence type="ECO:0000256" key="9">
    <source>
        <dbReference type="ARBA" id="ARBA00022827"/>
    </source>
</evidence>
<dbReference type="PROSITE" id="PS51278">
    <property type="entry name" value="GATASE_TYPE_2"/>
    <property type="match status" value="1"/>
</dbReference>
<dbReference type="PANTHER" id="PTHR11938">
    <property type="entry name" value="FAD NADPH DEHYDROGENASE/OXIDOREDUCTASE"/>
    <property type="match status" value="1"/>
</dbReference>
<evidence type="ECO:0000313" key="19">
    <source>
        <dbReference type="Proteomes" id="UP000261111"/>
    </source>
</evidence>
<dbReference type="InterPro" id="IPR050711">
    <property type="entry name" value="ET-N_metabolism_enzyme"/>
</dbReference>
<dbReference type="NCBIfam" id="NF008730">
    <property type="entry name" value="PRK11750.1"/>
    <property type="match status" value="1"/>
</dbReference>
<dbReference type="Proteomes" id="UP000261111">
    <property type="component" value="Unassembled WGS sequence"/>
</dbReference>
<dbReference type="SUPFAM" id="SSF56235">
    <property type="entry name" value="N-terminal nucleophile aminohydrolases (Ntn hydrolases)"/>
    <property type="match status" value="1"/>
</dbReference>
<evidence type="ECO:0000256" key="16">
    <source>
        <dbReference type="ARBA" id="ARBA00029440"/>
    </source>
</evidence>
<accession>A0A3E2WZP4</accession>
<dbReference type="FunFam" id="2.160.20.60:FF:000001">
    <property type="entry name" value="Glutamate synthase, large subunit"/>
    <property type="match status" value="1"/>
</dbReference>
<evidence type="ECO:0000256" key="2">
    <source>
        <dbReference type="ARBA" id="ARBA00001927"/>
    </source>
</evidence>
<dbReference type="InterPro" id="IPR029055">
    <property type="entry name" value="Ntn_hydrolases_N"/>
</dbReference>